<protein>
    <recommendedName>
        <fullName evidence="3">HEPN AbiU2-like domain-containing protein</fullName>
    </recommendedName>
</protein>
<name>A0ABS4CJL8_9ENTE</name>
<gene>
    <name evidence="1" type="ORF">I6N96_10835</name>
</gene>
<evidence type="ECO:0000313" key="1">
    <source>
        <dbReference type="EMBL" id="MBP1046761.1"/>
    </source>
</evidence>
<keyword evidence="2" id="KW-1185">Reference proteome</keyword>
<dbReference type="Proteomes" id="UP000673375">
    <property type="component" value="Unassembled WGS sequence"/>
</dbReference>
<accession>A0ABS4CJL8</accession>
<reference evidence="1 2" key="1">
    <citation type="submission" date="2020-12" db="EMBL/GenBank/DDBJ databases">
        <title>Vagococcus allomyrinae sp. nov. and Enterococcus lavae sp. nov., isolated from the larvae of Allomyrina dichotoma.</title>
        <authorList>
            <person name="Lee S.D."/>
        </authorList>
    </citation>
    <scope>NUCLEOTIDE SEQUENCE [LARGE SCALE GENOMIC DNA]</scope>
    <source>
        <strain evidence="1 2">BWM-S5</strain>
    </source>
</reference>
<evidence type="ECO:0008006" key="3">
    <source>
        <dbReference type="Google" id="ProtNLM"/>
    </source>
</evidence>
<sequence>MIVADWSCVIKTYFSVSISHLKKIRNRDLAHLDKRISNSISRENLIKSNPVYVSEVQSLFDFSLNSLSTIRGILFNISFTYHEHNYVYELERIAEAIEKN</sequence>
<organism evidence="1 2">
    <name type="scientific">Enterococcus larvae</name>
    <dbReference type="NCBI Taxonomy" id="2794352"/>
    <lineage>
        <taxon>Bacteria</taxon>
        <taxon>Bacillati</taxon>
        <taxon>Bacillota</taxon>
        <taxon>Bacilli</taxon>
        <taxon>Lactobacillales</taxon>
        <taxon>Enterococcaceae</taxon>
        <taxon>Enterococcus</taxon>
    </lineage>
</organism>
<proteinExistence type="predicted"/>
<dbReference type="EMBL" id="JAEDXU010000005">
    <property type="protein sequence ID" value="MBP1046761.1"/>
    <property type="molecule type" value="Genomic_DNA"/>
</dbReference>
<comment type="caution">
    <text evidence="1">The sequence shown here is derived from an EMBL/GenBank/DDBJ whole genome shotgun (WGS) entry which is preliminary data.</text>
</comment>
<evidence type="ECO:0000313" key="2">
    <source>
        <dbReference type="Proteomes" id="UP000673375"/>
    </source>
</evidence>